<evidence type="ECO:0000313" key="5">
    <source>
        <dbReference type="Proteomes" id="UP000032287"/>
    </source>
</evidence>
<evidence type="ECO:0000256" key="2">
    <source>
        <dbReference type="SAM" id="MobiDB-lite"/>
    </source>
</evidence>
<dbReference type="RefSeq" id="WP_160289351.1">
    <property type="nucleotide sequence ID" value="NZ_JALOCT010000004.1"/>
</dbReference>
<organism evidence="4 5">
    <name type="scientific">Weissella cibaria</name>
    <dbReference type="NCBI Taxonomy" id="137591"/>
    <lineage>
        <taxon>Bacteria</taxon>
        <taxon>Bacillati</taxon>
        <taxon>Bacillota</taxon>
        <taxon>Bacilli</taxon>
        <taxon>Lactobacillales</taxon>
        <taxon>Lactobacillaceae</taxon>
        <taxon>Weissella</taxon>
    </lineage>
</organism>
<comment type="caution">
    <text evidence="4">The sequence shown here is derived from an EMBL/GenBank/DDBJ whole genome shotgun (WGS) entry which is preliminary data.</text>
</comment>
<dbReference type="STRING" id="137591.AO080_04825"/>
<dbReference type="PATRIC" id="fig|137591.25.peg.841"/>
<gene>
    <name evidence="4" type="ORF">QX99_00870</name>
</gene>
<protein>
    <submittedName>
        <fullName evidence="4">Uncharacterized protein</fullName>
    </submittedName>
</protein>
<feature type="region of interest" description="Disordered" evidence="2">
    <location>
        <begin position="556"/>
        <end position="610"/>
    </location>
</feature>
<proteinExistence type="predicted"/>
<feature type="compositionally biased region" description="Low complexity" evidence="2">
    <location>
        <begin position="567"/>
        <end position="609"/>
    </location>
</feature>
<dbReference type="AlphaFoldDB" id="A0A0D1LRL0"/>
<keyword evidence="5" id="KW-1185">Reference proteome</keyword>
<accession>A0A0D1LRL0</accession>
<evidence type="ECO:0000256" key="3">
    <source>
        <dbReference type="SAM" id="SignalP"/>
    </source>
</evidence>
<reference evidence="4 5" key="1">
    <citation type="journal article" date="2015" name="Microbiology (Mosc.)">
        <title>Genomics of the Weissella cibaria species with an examination of its metabolic traits.</title>
        <authorList>
            <person name="Lynch K.M."/>
            <person name="Lucid A."/>
            <person name="Arendt E.K."/>
            <person name="Sleator R.D."/>
            <person name="Lucey B."/>
            <person name="Coffey A."/>
        </authorList>
    </citation>
    <scope>NUCLEOTIDE SEQUENCE [LARGE SCALE GENOMIC DNA]</scope>
    <source>
        <strain evidence="4 5">MG1</strain>
    </source>
</reference>
<name>A0A0D1LRL0_9LACO</name>
<keyword evidence="1" id="KW-0175">Coiled coil</keyword>
<feature type="chain" id="PRO_5002232839" evidence="3">
    <location>
        <begin position="33"/>
        <end position="1075"/>
    </location>
</feature>
<feature type="signal peptide" evidence="3">
    <location>
        <begin position="1"/>
        <end position="32"/>
    </location>
</feature>
<keyword evidence="3" id="KW-0732">Signal</keyword>
<evidence type="ECO:0000256" key="1">
    <source>
        <dbReference type="SAM" id="Coils"/>
    </source>
</evidence>
<dbReference type="Proteomes" id="UP000032287">
    <property type="component" value="Unassembled WGS sequence"/>
</dbReference>
<dbReference type="EMBL" id="JWHU01000012">
    <property type="protein sequence ID" value="KIU21112.1"/>
    <property type="molecule type" value="Genomic_DNA"/>
</dbReference>
<evidence type="ECO:0000313" key="4">
    <source>
        <dbReference type="EMBL" id="KIU21112.1"/>
    </source>
</evidence>
<feature type="coiled-coil region" evidence="1">
    <location>
        <begin position="364"/>
        <end position="421"/>
    </location>
</feature>
<sequence precursor="true">MKRESKTTMNRVVTRFASITLLSTLTMSTAMQTFPVIQQWNLTRQATAFAAGTTLQSDGVPQAIIEAVLKSPAGGGKSLAVKDGVNVNTVTYDNLADLTALDLSAAANPGLAAITSQTNFWKNGWSLGSGAAKLQKVMVAATSIKSLNIAGMFSTFDTKGNNGPSSLGQYLGTYFFAASGANGDVTAIWKSLTSLDISFNPFTSNGDFNMWGQNMSFASKLSAVYVGGIEADWLPSYVTGLMAKAETENDTSVPPSIAYNDNDDTLLSVKKDILGVDTSVKTDTSVVTVVTDEKTGDAVVNITADEKTLATSKNEAITNAATDGATSSAGTTTGSNTITIPSNNIKFDSDSGKLQVSTGPTVDMTAVNEALKNAQDTAAAAQAKVDAASKNLTTAGSATNYADANAAVQSAKSALDDANDTLKAIDAYIDATKADATSNTAASAAKAQVVAAINAANESLTAANAAITTKTKDAQTAIDAAVANATVALNQLTAAKNSFTSLYASKSDMLTASDTELGAAATVVKNLSDAYETIQKELDSLTTQLNDAKQAVSQKAKDNITIGAENSSTDSGAPSNGSSSSSTPSNGSASSSSNATAPSTNPSSNSDSAKTGIIKTTYSDAVATAYKSAADAESNAVKAFGSNQTDLTSYDAIAQAALSAAKSASQGADSVASLIEGDKGAAVETALKNIASQTKQTTSLAAATSNALVIVNSYMAVSSALSVASDMNAKASAEPVTHVDSIASYAKTAGSAYNVASSALAATSSRIDKMGDTQGDIVKQNFSAMNSMATQASNFASAASGNIDSQAMYQDDIVNGFNSSVAAALSAATDAASAAAITNDSTNMKSYVAKTSSAAALTSSLYDLAQSEASQLDEKHDTSAVKSALTAMKQAATSAASFATVTSNAAVVAPYSLSALAAYREASGLVSDYATASTAGKILQMASIASLMAQDASIIASNNEAAQSAVTGIDGDMGTIASNALANLKSQLAYTSSVATSAGDDPALDPNTVYTTQIKSQLAVTASNTLKSLASADSRMSLALGGSSAIVLDNIQSYADAASSMMAVLTSTNSAAASL</sequence>